<dbReference type="AlphaFoldDB" id="A0A5N6BVZ5"/>
<keyword evidence="6" id="KW-1185">Reference proteome</keyword>
<dbReference type="PROSITE" id="PS50949">
    <property type="entry name" value="HTH_GNTR"/>
    <property type="match status" value="1"/>
</dbReference>
<evidence type="ECO:0000259" key="4">
    <source>
        <dbReference type="PROSITE" id="PS50949"/>
    </source>
</evidence>
<dbReference type="Proteomes" id="UP000313066">
    <property type="component" value="Unassembled WGS sequence"/>
</dbReference>
<dbReference type="Gene3D" id="3.40.1410.10">
    <property type="entry name" value="Chorismate lyase-like"/>
    <property type="match status" value="1"/>
</dbReference>
<dbReference type="SMART" id="SM00866">
    <property type="entry name" value="UTRA"/>
    <property type="match status" value="1"/>
</dbReference>
<keyword evidence="2" id="KW-0238">DNA-binding</keyword>
<dbReference type="Pfam" id="PF07702">
    <property type="entry name" value="UTRA"/>
    <property type="match status" value="1"/>
</dbReference>
<protein>
    <submittedName>
        <fullName evidence="5">UTRA domain-containing protein</fullName>
    </submittedName>
</protein>
<dbReference type="CDD" id="cd07377">
    <property type="entry name" value="WHTH_GntR"/>
    <property type="match status" value="1"/>
</dbReference>
<dbReference type="SUPFAM" id="SSF64288">
    <property type="entry name" value="Chorismate lyase-like"/>
    <property type="match status" value="1"/>
</dbReference>
<keyword evidence="3" id="KW-0804">Transcription</keyword>
<dbReference type="PANTHER" id="PTHR44846">
    <property type="entry name" value="MANNOSYL-D-GLYCERATE TRANSPORT/METABOLISM SYSTEM REPRESSOR MNGR-RELATED"/>
    <property type="match status" value="1"/>
</dbReference>
<gene>
    <name evidence="5" type="ORF">FH610_016140</name>
</gene>
<dbReference type="InterPro" id="IPR011663">
    <property type="entry name" value="UTRA"/>
</dbReference>
<evidence type="ECO:0000256" key="3">
    <source>
        <dbReference type="ARBA" id="ARBA00023163"/>
    </source>
</evidence>
<dbReference type="InterPro" id="IPR000524">
    <property type="entry name" value="Tscrpt_reg_HTH_GntR"/>
</dbReference>
<dbReference type="GO" id="GO:0003700">
    <property type="term" value="F:DNA-binding transcription factor activity"/>
    <property type="evidence" value="ECO:0007669"/>
    <property type="project" value="InterPro"/>
</dbReference>
<dbReference type="Pfam" id="PF00392">
    <property type="entry name" value="GntR"/>
    <property type="match status" value="1"/>
</dbReference>
<sequence>MSRDLDGESAVEAVRREVLRLITSGELRPGQRLGSERELSTRMGVSRTTLRQALGLLEQAGAVRRVPGRGGGTFVSGGKVERDLSSVVGVPALLREQGFTAGSRVVRATIAGADEATAAALGMQPGDLVTEIVRIRFADGVPLSLEQARFPALRFPGLLEQPLGGSVYELLAERYGVRPADALERIEAVAAGEEEAAVLGVEPGVPVLAITRTTSDEQGRAFEFSQDVFRGDRTRVLVHVSGATGATHSAREQGRLVRFPEVTG</sequence>
<dbReference type="PANTHER" id="PTHR44846:SF1">
    <property type="entry name" value="MANNOSYL-D-GLYCERATE TRANSPORT_METABOLISM SYSTEM REPRESSOR MNGR-RELATED"/>
    <property type="match status" value="1"/>
</dbReference>
<dbReference type="GO" id="GO:0045892">
    <property type="term" value="P:negative regulation of DNA-templated transcription"/>
    <property type="evidence" value="ECO:0007669"/>
    <property type="project" value="TreeGrafter"/>
</dbReference>
<comment type="caution">
    <text evidence="5">The sequence shown here is derived from an EMBL/GenBank/DDBJ whole genome shotgun (WGS) entry which is preliminary data.</text>
</comment>
<dbReference type="InterPro" id="IPR036388">
    <property type="entry name" value="WH-like_DNA-bd_sf"/>
</dbReference>
<dbReference type="InterPro" id="IPR028978">
    <property type="entry name" value="Chorismate_lyase_/UTRA_dom_sf"/>
</dbReference>
<dbReference type="EMBL" id="VDMA02000007">
    <property type="protein sequence ID" value="KAB8184611.1"/>
    <property type="molecule type" value="Genomic_DNA"/>
</dbReference>
<evidence type="ECO:0000256" key="2">
    <source>
        <dbReference type="ARBA" id="ARBA00023125"/>
    </source>
</evidence>
<dbReference type="Gene3D" id="1.10.10.10">
    <property type="entry name" value="Winged helix-like DNA-binding domain superfamily/Winged helix DNA-binding domain"/>
    <property type="match status" value="1"/>
</dbReference>
<organism evidence="5 6">
    <name type="scientific">Microbispora catharanthi</name>
    <dbReference type="NCBI Taxonomy" id="1712871"/>
    <lineage>
        <taxon>Bacteria</taxon>
        <taxon>Bacillati</taxon>
        <taxon>Actinomycetota</taxon>
        <taxon>Actinomycetes</taxon>
        <taxon>Streptosporangiales</taxon>
        <taxon>Streptosporangiaceae</taxon>
        <taxon>Microbispora</taxon>
    </lineage>
</organism>
<dbReference type="PRINTS" id="PR00035">
    <property type="entry name" value="HTHGNTR"/>
</dbReference>
<evidence type="ECO:0000313" key="6">
    <source>
        <dbReference type="Proteomes" id="UP000313066"/>
    </source>
</evidence>
<dbReference type="InterPro" id="IPR050679">
    <property type="entry name" value="Bact_HTH_transcr_reg"/>
</dbReference>
<dbReference type="SMART" id="SM00345">
    <property type="entry name" value="HTH_GNTR"/>
    <property type="match status" value="1"/>
</dbReference>
<proteinExistence type="predicted"/>
<dbReference type="RefSeq" id="WP_139575261.1">
    <property type="nucleotide sequence ID" value="NZ_VDMA02000007.1"/>
</dbReference>
<evidence type="ECO:0000256" key="1">
    <source>
        <dbReference type="ARBA" id="ARBA00023015"/>
    </source>
</evidence>
<keyword evidence="1" id="KW-0805">Transcription regulation</keyword>
<reference evidence="5 6" key="1">
    <citation type="submission" date="2019-10" db="EMBL/GenBank/DDBJ databases">
        <title>Nonomuraea sp. nov., isolated from Phyllanthus amarus.</title>
        <authorList>
            <person name="Klykleung N."/>
            <person name="Tanasupawat S."/>
        </authorList>
    </citation>
    <scope>NUCLEOTIDE SEQUENCE [LARGE SCALE GENOMIC DNA]</scope>
    <source>
        <strain evidence="5 6">CR1-09</strain>
    </source>
</reference>
<accession>A0A5N6BVZ5</accession>
<dbReference type="SUPFAM" id="SSF46785">
    <property type="entry name" value="Winged helix' DNA-binding domain"/>
    <property type="match status" value="1"/>
</dbReference>
<name>A0A5N6BVZ5_9ACTN</name>
<feature type="domain" description="HTH gntR-type" evidence="4">
    <location>
        <begin position="8"/>
        <end position="78"/>
    </location>
</feature>
<evidence type="ECO:0000313" key="5">
    <source>
        <dbReference type="EMBL" id="KAB8184611.1"/>
    </source>
</evidence>
<dbReference type="GO" id="GO:0003677">
    <property type="term" value="F:DNA binding"/>
    <property type="evidence" value="ECO:0007669"/>
    <property type="project" value="UniProtKB-KW"/>
</dbReference>
<dbReference type="InterPro" id="IPR036390">
    <property type="entry name" value="WH_DNA-bd_sf"/>
</dbReference>